<proteinExistence type="predicted"/>
<dbReference type="EMBL" id="PDBK01000024">
    <property type="protein sequence ID" value="RFR79666.1"/>
    <property type="molecule type" value="Genomic_DNA"/>
</dbReference>
<dbReference type="Pfam" id="PF08238">
    <property type="entry name" value="Sel1"/>
    <property type="match status" value="4"/>
</dbReference>
<dbReference type="SMART" id="SM00671">
    <property type="entry name" value="SEL1"/>
    <property type="match status" value="3"/>
</dbReference>
<dbReference type="EMBL" id="DAAMSB010000199">
    <property type="protein sequence ID" value="HAC7927325.1"/>
    <property type="molecule type" value="Genomic_DNA"/>
</dbReference>
<reference evidence="1" key="2">
    <citation type="journal article" date="2018" name="Genome Biol.">
        <title>SKESA: strategic k-mer extension for scrupulous assemblies.</title>
        <authorList>
            <person name="Souvorov A."/>
            <person name="Agarwala R."/>
            <person name="Lipman D.J."/>
        </authorList>
    </citation>
    <scope>NUCLEOTIDE SEQUENCE</scope>
    <source>
        <strain evidence="1">SAL-16-0668</strain>
    </source>
</reference>
<evidence type="ECO:0000313" key="3">
    <source>
        <dbReference type="Proteomes" id="UP000260687"/>
    </source>
</evidence>
<dbReference type="Gene3D" id="1.25.40.10">
    <property type="entry name" value="Tetratricopeptide repeat domain"/>
    <property type="match status" value="1"/>
</dbReference>
<gene>
    <name evidence="2" type="ORF">CRE05_17685</name>
    <name evidence="1" type="ORF">G0G17_23075</name>
</gene>
<dbReference type="InterPro" id="IPR050767">
    <property type="entry name" value="Sel1_AlgK"/>
</dbReference>
<dbReference type="AlphaFoldDB" id="A0A3E1XC25"/>
<dbReference type="PANTHER" id="PTHR11102">
    <property type="entry name" value="SEL-1-LIKE PROTEIN"/>
    <property type="match status" value="1"/>
</dbReference>
<evidence type="ECO:0000313" key="2">
    <source>
        <dbReference type="EMBL" id="RFR79666.1"/>
    </source>
</evidence>
<dbReference type="Proteomes" id="UP000260687">
    <property type="component" value="Unassembled WGS sequence"/>
</dbReference>
<evidence type="ECO:0000313" key="1">
    <source>
        <dbReference type="EMBL" id="HAC7927325.1"/>
    </source>
</evidence>
<comment type="caution">
    <text evidence="2">The sequence shown here is derived from an EMBL/GenBank/DDBJ whole genome shotgun (WGS) entry which is preliminary data.</text>
</comment>
<accession>A0A3T4FTT6</accession>
<reference evidence="1" key="3">
    <citation type="submission" date="2018-09" db="EMBL/GenBank/DDBJ databases">
        <authorList>
            <consortium name="NCBI Pathogen Detection Project"/>
        </authorList>
    </citation>
    <scope>NUCLEOTIDE SEQUENCE</scope>
    <source>
        <strain evidence="1">SAL-16-0668</strain>
    </source>
</reference>
<sequence length="189" mass="21253">MHGWQRGGIDYVQARKLFIKAAESNNPVAIYNLGHIYNYGLGIPRDDVQAATWYSKAEDLGSMSARNSLALFYAKGLGNLPVDRNKALKLLNISACQGYAVAQNNLGILYSDGTDELSKDYQQSYAWFSVAFYNGFKEADTSRNVIMGKLETKEIEKAKALSTEYIEKYHTNLNGDDTDRDKECKHLYP</sequence>
<accession>A0A3E1XC25</accession>
<protein>
    <submittedName>
        <fullName evidence="2">Sel1 repeat family protein</fullName>
    </submittedName>
</protein>
<dbReference type="InterPro" id="IPR011990">
    <property type="entry name" value="TPR-like_helical_dom_sf"/>
</dbReference>
<organism evidence="2 3">
    <name type="scientific">Salmonella enteritidis</name>
    <dbReference type="NCBI Taxonomy" id="149539"/>
    <lineage>
        <taxon>Bacteria</taxon>
        <taxon>Pseudomonadati</taxon>
        <taxon>Pseudomonadota</taxon>
        <taxon>Gammaproteobacteria</taxon>
        <taxon>Enterobacterales</taxon>
        <taxon>Enterobacteriaceae</taxon>
        <taxon>Salmonella</taxon>
    </lineage>
</organism>
<name>A0A3E1XC25_SALEN</name>
<reference evidence="2 3" key="1">
    <citation type="submission" date="2017-08" db="EMBL/GenBank/DDBJ databases">
        <title>Produce relevant pathogen strain collection.</title>
        <authorList>
            <person name="Harrand S."/>
        </authorList>
    </citation>
    <scope>NUCLEOTIDE SEQUENCE [LARGE SCALE GENOMIC DNA]</scope>
    <source>
        <strain evidence="2 3">BAA 1045</strain>
    </source>
</reference>
<dbReference type="SUPFAM" id="SSF81901">
    <property type="entry name" value="HCP-like"/>
    <property type="match status" value="1"/>
</dbReference>
<dbReference type="PANTHER" id="PTHR11102:SF160">
    <property type="entry name" value="ERAD-ASSOCIATED E3 UBIQUITIN-PROTEIN LIGASE COMPONENT HRD3"/>
    <property type="match status" value="1"/>
</dbReference>
<dbReference type="InterPro" id="IPR006597">
    <property type="entry name" value="Sel1-like"/>
</dbReference>